<evidence type="ECO:0000256" key="14">
    <source>
        <dbReference type="SAM" id="Phobius"/>
    </source>
</evidence>
<feature type="compositionally biased region" description="Basic and acidic residues" evidence="13">
    <location>
        <begin position="278"/>
        <end position="288"/>
    </location>
</feature>
<evidence type="ECO:0000256" key="8">
    <source>
        <dbReference type="ARBA" id="ARBA00022840"/>
    </source>
</evidence>
<evidence type="ECO:0000256" key="3">
    <source>
        <dbReference type="ARBA" id="ARBA00022679"/>
    </source>
</evidence>
<gene>
    <name evidence="17" type="ORF">DCAR_014294</name>
</gene>
<keyword evidence="3" id="KW-0808">Transferase</keyword>
<dbReference type="SMART" id="SM00220">
    <property type="entry name" value="S_TKc"/>
    <property type="match status" value="1"/>
</dbReference>
<feature type="signal peptide" evidence="15">
    <location>
        <begin position="1"/>
        <end position="15"/>
    </location>
</feature>
<dbReference type="InterPro" id="IPR008271">
    <property type="entry name" value="Ser/Thr_kinase_AS"/>
</dbReference>
<comment type="subcellular location">
    <subcellularLocation>
        <location evidence="1">Membrane</location>
        <topology evidence="1">Single-pass type I membrane protein</topology>
    </subcellularLocation>
</comment>
<evidence type="ECO:0000256" key="4">
    <source>
        <dbReference type="ARBA" id="ARBA00022692"/>
    </source>
</evidence>
<dbReference type="GO" id="GO:0005524">
    <property type="term" value="F:ATP binding"/>
    <property type="evidence" value="ECO:0007669"/>
    <property type="project" value="UniProtKB-UniRule"/>
</dbReference>
<dbReference type="Pfam" id="PF00069">
    <property type="entry name" value="Pkinase"/>
    <property type="match status" value="1"/>
</dbReference>
<evidence type="ECO:0000313" key="17">
    <source>
        <dbReference type="EMBL" id="KZM98344.1"/>
    </source>
</evidence>
<feature type="chain" id="PRO_5012588180" description="Protein kinase domain-containing protein" evidence="15">
    <location>
        <begin position="16"/>
        <end position="686"/>
    </location>
</feature>
<evidence type="ECO:0000256" key="15">
    <source>
        <dbReference type="SAM" id="SignalP"/>
    </source>
</evidence>
<dbReference type="InterPro" id="IPR011009">
    <property type="entry name" value="Kinase-like_dom_sf"/>
</dbReference>
<keyword evidence="7" id="KW-0418">Kinase</keyword>
<name>A0A165XNJ2_DAUCS</name>
<organism evidence="17">
    <name type="scientific">Daucus carota subsp. sativus</name>
    <name type="common">Carrot</name>
    <dbReference type="NCBI Taxonomy" id="79200"/>
    <lineage>
        <taxon>Eukaryota</taxon>
        <taxon>Viridiplantae</taxon>
        <taxon>Streptophyta</taxon>
        <taxon>Embryophyta</taxon>
        <taxon>Tracheophyta</taxon>
        <taxon>Spermatophyta</taxon>
        <taxon>Magnoliopsida</taxon>
        <taxon>eudicotyledons</taxon>
        <taxon>Gunneridae</taxon>
        <taxon>Pentapetalae</taxon>
        <taxon>asterids</taxon>
        <taxon>campanulids</taxon>
        <taxon>Apiales</taxon>
        <taxon>Apiaceae</taxon>
        <taxon>Apioideae</taxon>
        <taxon>Scandiceae</taxon>
        <taxon>Daucinae</taxon>
        <taxon>Daucus</taxon>
        <taxon>Daucus sect. Daucus</taxon>
    </lineage>
</organism>
<feature type="transmembrane region" description="Helical" evidence="14">
    <location>
        <begin position="309"/>
        <end position="333"/>
    </location>
</feature>
<feature type="region of interest" description="Disordered" evidence="13">
    <location>
        <begin position="278"/>
        <end position="305"/>
    </location>
</feature>
<evidence type="ECO:0000256" key="7">
    <source>
        <dbReference type="ARBA" id="ARBA00022777"/>
    </source>
</evidence>
<feature type="domain" description="Protein kinase" evidence="16">
    <location>
        <begin position="375"/>
        <end position="661"/>
    </location>
</feature>
<dbReference type="Gene3D" id="1.10.510.10">
    <property type="entry name" value="Transferase(Phosphotransferase) domain 1"/>
    <property type="match status" value="1"/>
</dbReference>
<evidence type="ECO:0000259" key="16">
    <source>
        <dbReference type="PROSITE" id="PS50011"/>
    </source>
</evidence>
<keyword evidence="5 15" id="KW-0732">Signal</keyword>
<keyword evidence="4 14" id="KW-0812">Transmembrane</keyword>
<evidence type="ECO:0000256" key="11">
    <source>
        <dbReference type="ARBA" id="ARBA00023180"/>
    </source>
</evidence>
<keyword evidence="8 12" id="KW-0067">ATP-binding</keyword>
<evidence type="ECO:0000256" key="2">
    <source>
        <dbReference type="ARBA" id="ARBA00022527"/>
    </source>
</evidence>
<keyword evidence="11" id="KW-0325">Glycoprotein</keyword>
<accession>A0A165XNJ2</accession>
<dbReference type="InterPro" id="IPR017441">
    <property type="entry name" value="Protein_kinase_ATP_BS"/>
</dbReference>
<dbReference type="STRING" id="79200.A0A165XNJ2"/>
<dbReference type="InterPro" id="IPR000719">
    <property type="entry name" value="Prot_kinase_dom"/>
</dbReference>
<reference evidence="17" key="1">
    <citation type="journal article" date="2016" name="Nat. Genet.">
        <title>A high-quality carrot genome assembly provides new insights into carotenoid accumulation and asterid genome evolution.</title>
        <authorList>
            <person name="Iorizzo M."/>
            <person name="Ellison S."/>
            <person name="Senalik D."/>
            <person name="Zeng P."/>
            <person name="Satapoomin P."/>
            <person name="Huang J."/>
            <person name="Bowman M."/>
            <person name="Iovene M."/>
            <person name="Sanseverino W."/>
            <person name="Cavagnaro P."/>
            <person name="Yildiz M."/>
            <person name="Macko-Podgorni A."/>
            <person name="Moranska E."/>
            <person name="Grzebelus E."/>
            <person name="Grzebelus D."/>
            <person name="Ashrafi H."/>
            <person name="Zheng Z."/>
            <person name="Cheng S."/>
            <person name="Spooner D."/>
            <person name="Van Deynze A."/>
            <person name="Simon P."/>
        </authorList>
    </citation>
    <scope>NUCLEOTIDE SEQUENCE [LARGE SCALE GENOMIC DNA]</scope>
    <source>
        <tissue evidence="17">Leaf</tissue>
    </source>
</reference>
<evidence type="ECO:0000256" key="9">
    <source>
        <dbReference type="ARBA" id="ARBA00022989"/>
    </source>
</evidence>
<dbReference type="EMBL" id="LNRQ01000004">
    <property type="protein sequence ID" value="KZM98344.1"/>
    <property type="molecule type" value="Genomic_DNA"/>
</dbReference>
<dbReference type="Gramene" id="KZM98344">
    <property type="protein sequence ID" value="KZM98344"/>
    <property type="gene ID" value="DCAR_014294"/>
</dbReference>
<evidence type="ECO:0000256" key="5">
    <source>
        <dbReference type="ARBA" id="ARBA00022729"/>
    </source>
</evidence>
<dbReference type="GO" id="GO:0016020">
    <property type="term" value="C:membrane"/>
    <property type="evidence" value="ECO:0007669"/>
    <property type="project" value="UniProtKB-SubCell"/>
</dbReference>
<keyword evidence="6 12" id="KW-0547">Nucleotide-binding</keyword>
<evidence type="ECO:0000256" key="6">
    <source>
        <dbReference type="ARBA" id="ARBA00022741"/>
    </source>
</evidence>
<dbReference type="FunFam" id="3.30.200.20:FF:000178">
    <property type="entry name" value="serine/threonine-protein kinase PBS1-like"/>
    <property type="match status" value="1"/>
</dbReference>
<keyword evidence="9 14" id="KW-1133">Transmembrane helix</keyword>
<dbReference type="InterPro" id="IPR045874">
    <property type="entry name" value="LRK10/LRL21-25-like"/>
</dbReference>
<protein>
    <recommendedName>
        <fullName evidence="16">Protein kinase domain-containing protein</fullName>
    </recommendedName>
</protein>
<evidence type="ECO:0000256" key="1">
    <source>
        <dbReference type="ARBA" id="ARBA00004479"/>
    </source>
</evidence>
<dbReference type="GO" id="GO:0004674">
    <property type="term" value="F:protein serine/threonine kinase activity"/>
    <property type="evidence" value="ECO:0007669"/>
    <property type="project" value="UniProtKB-KW"/>
</dbReference>
<dbReference type="PANTHER" id="PTHR27009">
    <property type="entry name" value="RUST RESISTANCE KINASE LR10-RELATED"/>
    <property type="match status" value="1"/>
</dbReference>
<dbReference type="FunFam" id="1.10.510.10:FF:000590">
    <property type="entry name" value="PR5-like receptor kinase"/>
    <property type="match status" value="1"/>
</dbReference>
<sequence>MVVLVLMLLTIVAGAEKNCSVSRCPGRDWPDIHFPFWQKPKSSTSQPADDCAHLPDFQLSCGASPARRGEDQSSKEETLLDFHHIVHTSIQGLDLSFKYKAVVTWIIHSSQVLFIDTPILIDIVPSSVLANSSSAFHHLPLKTYTSDSLSFCYLSLGCRNDGYELFNDDPFISYNCHNSYTFFNCSSSSPVNEHNGNKVINSLSTRAFKVYAYSSHIAAIDMLDQVRSCTKMFDISTKLNQSSQSCEFDTLVRYREYPLLSWSTKVGGGKCEAERQSCKTYDERDRGSPRKSYADVPQPQPSTRDSGRAIAKLLIAVLLPCIFLVVLGLIFWYNFIRLNKQREEEEELKIKMFMENYKALKPTRYSYSDIKKITNMFKHKLGQGGYGSVFKAQISADIPVAVKVLHIDSRANGDDFINEVGTIGKIHHINVVRLLGYCADGCHRALVYEFQPNHSLEKFVYRRGKPQNFIGWKKMQKIARGIAKGMEYLHHGCAQQILHFDIKPNNILLDKNFNPKIADFGLAKLCNKGQSMVSMTAARGTIGYIAPEVFSRNFGKVSSKSDVYSFGMLLLEMVGGKTNDMTTEQNASDVYFPEWIFRRLEKNEELVIQIENEDDSKIARKLTIVGLWCIGWHPIDRPSMKVVIQMLEADECPAMPPNPFSTPTSGNATHAKSLFGERLQVISETE</sequence>
<keyword evidence="10 14" id="KW-0472">Membrane</keyword>
<evidence type="ECO:0000256" key="10">
    <source>
        <dbReference type="ARBA" id="ARBA00023136"/>
    </source>
</evidence>
<feature type="binding site" evidence="12">
    <location>
        <position position="403"/>
    </location>
    <ligand>
        <name>ATP</name>
        <dbReference type="ChEBI" id="CHEBI:30616"/>
    </ligand>
</feature>
<keyword evidence="2" id="KW-0723">Serine/threonine-protein kinase</keyword>
<dbReference type="SUPFAM" id="SSF56112">
    <property type="entry name" value="Protein kinase-like (PK-like)"/>
    <property type="match status" value="1"/>
</dbReference>
<evidence type="ECO:0000256" key="13">
    <source>
        <dbReference type="SAM" id="MobiDB-lite"/>
    </source>
</evidence>
<dbReference type="PROSITE" id="PS00107">
    <property type="entry name" value="PROTEIN_KINASE_ATP"/>
    <property type="match status" value="1"/>
</dbReference>
<evidence type="ECO:0000256" key="12">
    <source>
        <dbReference type="PROSITE-ProRule" id="PRU10141"/>
    </source>
</evidence>
<dbReference type="PROSITE" id="PS00108">
    <property type="entry name" value="PROTEIN_KINASE_ST"/>
    <property type="match status" value="1"/>
</dbReference>
<dbReference type="PROSITE" id="PS50011">
    <property type="entry name" value="PROTEIN_KINASE_DOM"/>
    <property type="match status" value="1"/>
</dbReference>
<comment type="caution">
    <text evidence="17">The sequence shown here is derived from an EMBL/GenBank/DDBJ whole genome shotgun (WGS) entry which is preliminary data.</text>
</comment>
<dbReference type="AlphaFoldDB" id="A0A165XNJ2"/>
<dbReference type="Gene3D" id="3.30.200.20">
    <property type="entry name" value="Phosphorylase Kinase, domain 1"/>
    <property type="match status" value="1"/>
</dbReference>
<proteinExistence type="predicted"/>